<dbReference type="PATRIC" id="fig|1299334.3.peg.9738"/>
<gene>
    <name evidence="1" type="ORF">I553_0141</name>
</gene>
<proteinExistence type="predicted"/>
<reference evidence="1" key="1">
    <citation type="submission" date="2014-01" db="EMBL/GenBank/DDBJ databases">
        <authorList>
            <person name="Brown-Elliot B."/>
            <person name="Wallace R."/>
            <person name="Lenaerts A."/>
            <person name="Ordway D."/>
            <person name="DeGroote M.A."/>
            <person name="Parker T."/>
            <person name="Sizemore C."/>
            <person name="Tallon L.J."/>
            <person name="Sadzewicz L.K."/>
            <person name="Sengamalay N."/>
            <person name="Fraser C.M."/>
            <person name="Hine E."/>
            <person name="Shefchek K.A."/>
            <person name="Das S.P."/>
            <person name="Tettelin H."/>
        </authorList>
    </citation>
    <scope>NUCLEOTIDE SEQUENCE [LARGE SCALE GENOMIC DNA]</scope>
    <source>
        <strain evidence="1">4042</strain>
    </source>
</reference>
<name>X7YKB6_MYCXE</name>
<comment type="caution">
    <text evidence="1">The sequence shown here is derived from an EMBL/GenBank/DDBJ whole genome shotgun (WGS) entry which is preliminary data.</text>
</comment>
<dbReference type="EMBL" id="JAOB01000093">
    <property type="protein sequence ID" value="EUA06785.1"/>
    <property type="molecule type" value="Genomic_DNA"/>
</dbReference>
<organism evidence="1">
    <name type="scientific">Mycobacterium xenopi 4042</name>
    <dbReference type="NCBI Taxonomy" id="1299334"/>
    <lineage>
        <taxon>Bacteria</taxon>
        <taxon>Bacillati</taxon>
        <taxon>Actinomycetota</taxon>
        <taxon>Actinomycetes</taxon>
        <taxon>Mycobacteriales</taxon>
        <taxon>Mycobacteriaceae</taxon>
        <taxon>Mycobacterium</taxon>
    </lineage>
</organism>
<dbReference type="AlphaFoldDB" id="X7YKB6"/>
<protein>
    <submittedName>
        <fullName evidence="1">Uncharacterized protein</fullName>
    </submittedName>
</protein>
<evidence type="ECO:0000313" key="1">
    <source>
        <dbReference type="EMBL" id="EUA06785.1"/>
    </source>
</evidence>
<sequence length="53" mass="5732">MAQHNPAWGVLATQRLLDLLDGIGEHASVRAPLLAEERRLLVAAMGALVGGWW</sequence>
<accession>X7YKB6</accession>